<keyword evidence="4" id="KW-0812">Transmembrane</keyword>
<dbReference type="PANTHER" id="PTHR24198:SF165">
    <property type="entry name" value="ANKYRIN REPEAT-CONTAINING PROTEIN-RELATED"/>
    <property type="match status" value="1"/>
</dbReference>
<dbReference type="PANTHER" id="PTHR24198">
    <property type="entry name" value="ANKYRIN REPEAT AND PROTEIN KINASE DOMAIN-CONTAINING PROTEIN"/>
    <property type="match status" value="1"/>
</dbReference>
<protein>
    <recommendedName>
        <fullName evidence="7">Ankyrin repeat protein</fullName>
    </recommendedName>
</protein>
<dbReference type="Pfam" id="PF12796">
    <property type="entry name" value="Ank_2"/>
    <property type="match status" value="1"/>
</dbReference>
<proteinExistence type="predicted"/>
<gene>
    <name evidence="5" type="ORF">M9Y10_028312</name>
</gene>
<sequence length="365" mass="41553">MSDDREAVAFILNHIDTDVNAMALSLPIDYDFGRKIYRNVYPIHMACHFGSNRLFDLIKVQPGVRINVQDDCNRSILHYSFKNCQYDVYRQVLKFPRFNCKEDKCGYDGYPIHIVCQINNLKGCQFLLSQPMIQLDDPVDDKRNKDDYGKTPILIASARGYGEIVKAILDHGLVDFNYRLSTTGESTLLNLCFYGLDDALYVLMNKKGFSMRNQKYKDDSTPLILATNASSVKSVQMLLDYGFYEINAIEKVLKRTALMLACKKGCSDIVELLLKVPGIDYNRGDISGMTALHFACRKGDTRCVELLLKMPEINVNAIAVSFFILFLNNVLICLFKLSCFEFFFLKTGSKIGDDTYLLSVSFLLF</sequence>
<keyword evidence="2 3" id="KW-0040">ANK repeat</keyword>
<feature type="repeat" description="ANK" evidence="3">
    <location>
        <begin position="148"/>
        <end position="172"/>
    </location>
</feature>
<keyword evidence="4" id="KW-1133">Transmembrane helix</keyword>
<dbReference type="Proteomes" id="UP001470230">
    <property type="component" value="Unassembled WGS sequence"/>
</dbReference>
<feature type="repeat" description="ANK" evidence="3">
    <location>
        <begin position="287"/>
        <end position="309"/>
    </location>
</feature>
<comment type="caution">
    <text evidence="5">The sequence shown here is derived from an EMBL/GenBank/DDBJ whole genome shotgun (WGS) entry which is preliminary data.</text>
</comment>
<evidence type="ECO:0000256" key="4">
    <source>
        <dbReference type="SAM" id="Phobius"/>
    </source>
</evidence>
<accession>A0ABR2KKZ8</accession>
<keyword evidence="4" id="KW-0472">Membrane</keyword>
<dbReference type="PROSITE" id="PS50088">
    <property type="entry name" value="ANK_REPEAT"/>
    <property type="match status" value="2"/>
</dbReference>
<dbReference type="Pfam" id="PF00023">
    <property type="entry name" value="Ank"/>
    <property type="match status" value="1"/>
</dbReference>
<dbReference type="Gene3D" id="1.25.40.20">
    <property type="entry name" value="Ankyrin repeat-containing domain"/>
    <property type="match status" value="2"/>
</dbReference>
<evidence type="ECO:0000313" key="5">
    <source>
        <dbReference type="EMBL" id="KAK8891107.1"/>
    </source>
</evidence>
<dbReference type="InterPro" id="IPR002110">
    <property type="entry name" value="Ankyrin_rpt"/>
</dbReference>
<dbReference type="SMART" id="SM00248">
    <property type="entry name" value="ANK"/>
    <property type="match status" value="6"/>
</dbReference>
<dbReference type="EMBL" id="JAPFFF010000004">
    <property type="protein sequence ID" value="KAK8891107.1"/>
    <property type="molecule type" value="Genomic_DNA"/>
</dbReference>
<dbReference type="PROSITE" id="PS50297">
    <property type="entry name" value="ANK_REP_REGION"/>
    <property type="match status" value="2"/>
</dbReference>
<keyword evidence="6" id="KW-1185">Reference proteome</keyword>
<reference evidence="5 6" key="1">
    <citation type="submission" date="2024-04" db="EMBL/GenBank/DDBJ databases">
        <title>Tritrichomonas musculus Genome.</title>
        <authorList>
            <person name="Alves-Ferreira E."/>
            <person name="Grigg M."/>
            <person name="Lorenzi H."/>
            <person name="Galac M."/>
        </authorList>
    </citation>
    <scope>NUCLEOTIDE SEQUENCE [LARGE SCALE GENOMIC DNA]</scope>
    <source>
        <strain evidence="5 6">EAF2021</strain>
    </source>
</reference>
<evidence type="ECO:0000256" key="3">
    <source>
        <dbReference type="PROSITE-ProRule" id="PRU00023"/>
    </source>
</evidence>
<evidence type="ECO:0000313" key="6">
    <source>
        <dbReference type="Proteomes" id="UP001470230"/>
    </source>
</evidence>
<name>A0ABR2KKZ8_9EUKA</name>
<keyword evidence="1" id="KW-0677">Repeat</keyword>
<feature type="transmembrane region" description="Helical" evidence="4">
    <location>
        <begin position="317"/>
        <end position="337"/>
    </location>
</feature>
<evidence type="ECO:0008006" key="7">
    <source>
        <dbReference type="Google" id="ProtNLM"/>
    </source>
</evidence>
<evidence type="ECO:0000256" key="2">
    <source>
        <dbReference type="ARBA" id="ARBA00023043"/>
    </source>
</evidence>
<evidence type="ECO:0000256" key="1">
    <source>
        <dbReference type="ARBA" id="ARBA00022737"/>
    </source>
</evidence>
<dbReference type="SUPFAM" id="SSF48403">
    <property type="entry name" value="Ankyrin repeat"/>
    <property type="match status" value="2"/>
</dbReference>
<organism evidence="5 6">
    <name type="scientific">Tritrichomonas musculus</name>
    <dbReference type="NCBI Taxonomy" id="1915356"/>
    <lineage>
        <taxon>Eukaryota</taxon>
        <taxon>Metamonada</taxon>
        <taxon>Parabasalia</taxon>
        <taxon>Tritrichomonadida</taxon>
        <taxon>Tritrichomonadidae</taxon>
        <taxon>Tritrichomonas</taxon>
    </lineage>
</organism>
<dbReference type="InterPro" id="IPR036770">
    <property type="entry name" value="Ankyrin_rpt-contain_sf"/>
</dbReference>